<dbReference type="GO" id="GO:0000156">
    <property type="term" value="F:phosphorelay response regulator activity"/>
    <property type="evidence" value="ECO:0007669"/>
    <property type="project" value="TreeGrafter"/>
</dbReference>
<dbReference type="Proteomes" id="UP000184170">
    <property type="component" value="Unassembled WGS sequence"/>
</dbReference>
<dbReference type="GO" id="GO:0000976">
    <property type="term" value="F:transcription cis-regulatory region binding"/>
    <property type="evidence" value="ECO:0007669"/>
    <property type="project" value="TreeGrafter"/>
</dbReference>
<dbReference type="SUPFAM" id="SSF52172">
    <property type="entry name" value="CheY-like"/>
    <property type="match status" value="1"/>
</dbReference>
<dbReference type="GO" id="GO:0032993">
    <property type="term" value="C:protein-DNA complex"/>
    <property type="evidence" value="ECO:0007669"/>
    <property type="project" value="TreeGrafter"/>
</dbReference>
<evidence type="ECO:0000256" key="6">
    <source>
        <dbReference type="PROSITE-ProRule" id="PRU00169"/>
    </source>
</evidence>
<keyword evidence="11" id="KW-1185">Reference proteome</keyword>
<dbReference type="PANTHER" id="PTHR48111:SF22">
    <property type="entry name" value="REGULATOR OF RPOS"/>
    <property type="match status" value="1"/>
</dbReference>
<evidence type="ECO:0000259" key="8">
    <source>
        <dbReference type="PROSITE" id="PS50110"/>
    </source>
</evidence>
<dbReference type="STRING" id="494016.SAMN04487965_2493"/>
<dbReference type="RefSeq" id="WP_073275632.1">
    <property type="nucleotide sequence ID" value="NZ_FQVA01000003.1"/>
</dbReference>
<keyword evidence="4 7" id="KW-0238">DNA-binding</keyword>
<keyword evidence="3" id="KW-0805">Transcription regulation</keyword>
<dbReference type="Pfam" id="PF00486">
    <property type="entry name" value="Trans_reg_C"/>
    <property type="match status" value="1"/>
</dbReference>
<dbReference type="GO" id="GO:0006355">
    <property type="term" value="P:regulation of DNA-templated transcription"/>
    <property type="evidence" value="ECO:0007669"/>
    <property type="project" value="InterPro"/>
</dbReference>
<dbReference type="Gene3D" id="1.10.10.10">
    <property type="entry name" value="Winged helix-like DNA-binding domain superfamily/Winged helix DNA-binding domain"/>
    <property type="match status" value="1"/>
</dbReference>
<dbReference type="GO" id="GO:0005829">
    <property type="term" value="C:cytosol"/>
    <property type="evidence" value="ECO:0007669"/>
    <property type="project" value="TreeGrafter"/>
</dbReference>
<dbReference type="PROSITE" id="PS51755">
    <property type="entry name" value="OMPR_PHOB"/>
    <property type="match status" value="1"/>
</dbReference>
<feature type="domain" description="Response regulatory" evidence="8">
    <location>
        <begin position="5"/>
        <end position="120"/>
    </location>
</feature>
<dbReference type="EMBL" id="FQVA01000003">
    <property type="protein sequence ID" value="SHF70283.1"/>
    <property type="molecule type" value="Genomic_DNA"/>
</dbReference>
<dbReference type="PROSITE" id="PS50110">
    <property type="entry name" value="RESPONSE_REGULATORY"/>
    <property type="match status" value="1"/>
</dbReference>
<keyword evidence="1 6" id="KW-0597">Phosphoprotein</keyword>
<dbReference type="InterPro" id="IPR039420">
    <property type="entry name" value="WalR-like"/>
</dbReference>
<feature type="domain" description="OmpR/PhoB-type" evidence="9">
    <location>
        <begin position="128"/>
        <end position="225"/>
    </location>
</feature>
<dbReference type="SMART" id="SM00448">
    <property type="entry name" value="REC"/>
    <property type="match status" value="1"/>
</dbReference>
<reference evidence="11" key="1">
    <citation type="submission" date="2016-11" db="EMBL/GenBank/DDBJ databases">
        <authorList>
            <person name="Varghese N."/>
            <person name="Submissions S."/>
        </authorList>
    </citation>
    <scope>NUCLEOTIDE SEQUENCE [LARGE SCALE GENOMIC DNA]</scope>
    <source>
        <strain evidence="11">CGMCC 1.7063</strain>
    </source>
</reference>
<dbReference type="SMART" id="SM00862">
    <property type="entry name" value="Trans_reg_C"/>
    <property type="match status" value="1"/>
</dbReference>
<dbReference type="AlphaFoldDB" id="A0A1M5DTF7"/>
<dbReference type="InterPro" id="IPR036388">
    <property type="entry name" value="WH-like_DNA-bd_sf"/>
</dbReference>
<dbReference type="Gene3D" id="3.40.50.2300">
    <property type="match status" value="1"/>
</dbReference>
<organism evidence="10 11">
    <name type="scientific">Microbulbifer donghaiensis</name>
    <dbReference type="NCBI Taxonomy" id="494016"/>
    <lineage>
        <taxon>Bacteria</taxon>
        <taxon>Pseudomonadati</taxon>
        <taxon>Pseudomonadota</taxon>
        <taxon>Gammaproteobacteria</taxon>
        <taxon>Cellvibrionales</taxon>
        <taxon>Microbulbiferaceae</taxon>
        <taxon>Microbulbifer</taxon>
    </lineage>
</organism>
<dbReference type="PANTHER" id="PTHR48111">
    <property type="entry name" value="REGULATOR OF RPOS"/>
    <property type="match status" value="1"/>
</dbReference>
<feature type="DNA-binding region" description="OmpR/PhoB-type" evidence="7">
    <location>
        <begin position="128"/>
        <end position="225"/>
    </location>
</feature>
<evidence type="ECO:0000256" key="3">
    <source>
        <dbReference type="ARBA" id="ARBA00023015"/>
    </source>
</evidence>
<evidence type="ECO:0000256" key="2">
    <source>
        <dbReference type="ARBA" id="ARBA00023012"/>
    </source>
</evidence>
<accession>A0A1M5DTF7</accession>
<dbReference type="Gene3D" id="6.10.250.690">
    <property type="match status" value="1"/>
</dbReference>
<evidence type="ECO:0000256" key="4">
    <source>
        <dbReference type="ARBA" id="ARBA00023125"/>
    </source>
</evidence>
<dbReference type="Pfam" id="PF00072">
    <property type="entry name" value="Response_reg"/>
    <property type="match status" value="1"/>
</dbReference>
<dbReference type="InterPro" id="IPR001789">
    <property type="entry name" value="Sig_transdc_resp-reg_receiver"/>
</dbReference>
<evidence type="ECO:0000313" key="10">
    <source>
        <dbReference type="EMBL" id="SHF70283.1"/>
    </source>
</evidence>
<evidence type="ECO:0000259" key="9">
    <source>
        <dbReference type="PROSITE" id="PS51755"/>
    </source>
</evidence>
<dbReference type="CDD" id="cd00383">
    <property type="entry name" value="trans_reg_C"/>
    <property type="match status" value="1"/>
</dbReference>
<gene>
    <name evidence="10" type="ORF">SAMN04487965_2493</name>
</gene>
<evidence type="ECO:0000256" key="7">
    <source>
        <dbReference type="PROSITE-ProRule" id="PRU01091"/>
    </source>
</evidence>
<dbReference type="InterPro" id="IPR011006">
    <property type="entry name" value="CheY-like_superfamily"/>
</dbReference>
<evidence type="ECO:0000313" key="11">
    <source>
        <dbReference type="Proteomes" id="UP000184170"/>
    </source>
</evidence>
<feature type="modified residue" description="4-aspartylphosphate" evidence="6">
    <location>
        <position position="54"/>
    </location>
</feature>
<dbReference type="InterPro" id="IPR001867">
    <property type="entry name" value="OmpR/PhoB-type_DNA-bd"/>
</dbReference>
<name>A0A1M5DTF7_9GAMM</name>
<keyword evidence="2" id="KW-0902">Two-component regulatory system</keyword>
<evidence type="ECO:0000256" key="5">
    <source>
        <dbReference type="ARBA" id="ARBA00023163"/>
    </source>
</evidence>
<evidence type="ECO:0000256" key="1">
    <source>
        <dbReference type="ARBA" id="ARBA00022553"/>
    </source>
</evidence>
<keyword evidence="5" id="KW-0804">Transcription</keyword>
<proteinExistence type="predicted"/>
<dbReference type="OrthoDB" id="9802426at2"/>
<protein>
    <submittedName>
        <fullName evidence="10">DNA-binding response regulator, OmpR family, contains REC and winged-helix (WHTH) domain</fullName>
    </submittedName>
</protein>
<sequence>MKALKILLIEDNPTIARQTGEFLGGHGWHIDFAHCGRLGVELAQEQIYDLIVLDLNLPDLDGLEVCRLIKEQAAVNMPVLMLTARDAFSDMAAGFNTGADDYLCKPFDPRELALRCRALARRNQLHQSDKIRIGDLVIRCREHSAYREGQALQLTTIGFQILSILARAHPQPVSRSEILHQVWGDNPPETDALKSHIYGLRQALDKQFAAPMLKTITNLGYRLEVPGADQ</sequence>